<keyword evidence="8" id="KW-0732">Signal</keyword>
<evidence type="ECO:0000256" key="5">
    <source>
        <dbReference type="PROSITE-ProRule" id="PRU00043"/>
    </source>
</evidence>
<keyword evidence="2" id="KW-0677">Repeat</keyword>
<feature type="region of interest" description="Disordered" evidence="6">
    <location>
        <begin position="385"/>
        <end position="467"/>
    </location>
</feature>
<dbReference type="GO" id="GO:0016342">
    <property type="term" value="C:catenin complex"/>
    <property type="evidence" value="ECO:0007669"/>
    <property type="project" value="TreeGrafter"/>
</dbReference>
<protein>
    <recommendedName>
        <fullName evidence="9">Cadherin domain-containing protein</fullName>
    </recommendedName>
</protein>
<dbReference type="Proteomes" id="UP000663829">
    <property type="component" value="Unassembled WGS sequence"/>
</dbReference>
<dbReference type="SUPFAM" id="SSF49313">
    <property type="entry name" value="Cadherin-like"/>
    <property type="match status" value="2"/>
</dbReference>
<comment type="caution">
    <text evidence="11">The sequence shown here is derived from an EMBL/GenBank/DDBJ whole genome shotgun (WGS) entry which is preliminary data.</text>
</comment>
<dbReference type="Gene3D" id="2.60.40.60">
    <property type="entry name" value="Cadherins"/>
    <property type="match status" value="2"/>
</dbReference>
<evidence type="ECO:0000256" key="7">
    <source>
        <dbReference type="SAM" id="Phobius"/>
    </source>
</evidence>
<dbReference type="GO" id="GO:0007156">
    <property type="term" value="P:homophilic cell adhesion via plasma membrane adhesion molecules"/>
    <property type="evidence" value="ECO:0007669"/>
    <property type="project" value="InterPro"/>
</dbReference>
<evidence type="ECO:0000256" key="4">
    <source>
        <dbReference type="ARBA" id="ARBA00023136"/>
    </source>
</evidence>
<evidence type="ECO:0000256" key="6">
    <source>
        <dbReference type="SAM" id="MobiDB-lite"/>
    </source>
</evidence>
<evidence type="ECO:0000256" key="1">
    <source>
        <dbReference type="ARBA" id="ARBA00004370"/>
    </source>
</evidence>
<reference evidence="11" key="1">
    <citation type="submission" date="2021-02" db="EMBL/GenBank/DDBJ databases">
        <authorList>
            <person name="Nowell W R."/>
        </authorList>
    </citation>
    <scope>NUCLEOTIDE SEQUENCE</scope>
</reference>
<feature type="compositionally biased region" description="Low complexity" evidence="6">
    <location>
        <begin position="395"/>
        <end position="409"/>
    </location>
</feature>
<dbReference type="InterPro" id="IPR015919">
    <property type="entry name" value="Cadherin-like_sf"/>
</dbReference>
<dbReference type="Proteomes" id="UP000681722">
    <property type="component" value="Unassembled WGS sequence"/>
</dbReference>
<dbReference type="EMBL" id="CAJNOK010000841">
    <property type="protein sequence ID" value="CAF0778758.1"/>
    <property type="molecule type" value="Genomic_DNA"/>
</dbReference>
<dbReference type="Proteomes" id="UP000677228">
    <property type="component" value="Unassembled WGS sequence"/>
</dbReference>
<proteinExistence type="predicted"/>
<dbReference type="GO" id="GO:0045296">
    <property type="term" value="F:cadherin binding"/>
    <property type="evidence" value="ECO:0007669"/>
    <property type="project" value="TreeGrafter"/>
</dbReference>
<dbReference type="AlphaFoldDB" id="A0A813S043"/>
<feature type="chain" id="PRO_5036409290" description="Cadherin domain-containing protein" evidence="8">
    <location>
        <begin position="21"/>
        <end position="577"/>
    </location>
</feature>
<evidence type="ECO:0000259" key="9">
    <source>
        <dbReference type="PROSITE" id="PS50268"/>
    </source>
</evidence>
<name>A0A813S043_9BILA</name>
<dbReference type="CDD" id="cd11304">
    <property type="entry name" value="Cadherin_repeat"/>
    <property type="match status" value="2"/>
</dbReference>
<feature type="compositionally biased region" description="Low complexity" evidence="6">
    <location>
        <begin position="319"/>
        <end position="332"/>
    </location>
</feature>
<dbReference type="PRINTS" id="PR00205">
    <property type="entry name" value="CADHERIN"/>
</dbReference>
<dbReference type="Proteomes" id="UP000682733">
    <property type="component" value="Unassembled WGS sequence"/>
</dbReference>
<comment type="subcellular location">
    <subcellularLocation>
        <location evidence="1">Membrane</location>
    </subcellularLocation>
</comment>
<feature type="region of interest" description="Disordered" evidence="6">
    <location>
        <begin position="300"/>
        <end position="337"/>
    </location>
</feature>
<dbReference type="InterPro" id="IPR039808">
    <property type="entry name" value="Cadherin"/>
</dbReference>
<keyword evidence="4 7" id="KW-0472">Membrane</keyword>
<evidence type="ECO:0000313" key="13">
    <source>
        <dbReference type="EMBL" id="CAF3571620.1"/>
    </source>
</evidence>
<feature type="transmembrane region" description="Helical" evidence="7">
    <location>
        <begin position="266"/>
        <end position="288"/>
    </location>
</feature>
<dbReference type="Pfam" id="PF00028">
    <property type="entry name" value="Cadherin"/>
    <property type="match status" value="1"/>
</dbReference>
<evidence type="ECO:0000313" key="14">
    <source>
        <dbReference type="Proteomes" id="UP000663829"/>
    </source>
</evidence>
<dbReference type="FunFam" id="2.60.40.60:FF:000021">
    <property type="entry name" value="FAT atypical cadherin 1"/>
    <property type="match status" value="1"/>
</dbReference>
<dbReference type="InterPro" id="IPR002126">
    <property type="entry name" value="Cadherin-like_dom"/>
</dbReference>
<dbReference type="EMBL" id="CAJOBA010000842">
    <property type="protein sequence ID" value="CAF3560226.1"/>
    <property type="molecule type" value="Genomic_DNA"/>
</dbReference>
<dbReference type="GO" id="GO:0005509">
    <property type="term" value="F:calcium ion binding"/>
    <property type="evidence" value="ECO:0007669"/>
    <property type="project" value="UniProtKB-UniRule"/>
</dbReference>
<dbReference type="GO" id="GO:0008013">
    <property type="term" value="F:beta-catenin binding"/>
    <property type="evidence" value="ECO:0007669"/>
    <property type="project" value="TreeGrafter"/>
</dbReference>
<evidence type="ECO:0000313" key="12">
    <source>
        <dbReference type="EMBL" id="CAF3560226.1"/>
    </source>
</evidence>
<dbReference type="SMART" id="SM00112">
    <property type="entry name" value="CA"/>
    <property type="match status" value="2"/>
</dbReference>
<dbReference type="OrthoDB" id="6252479at2759"/>
<feature type="signal peptide" evidence="8">
    <location>
        <begin position="1"/>
        <end position="20"/>
    </location>
</feature>
<dbReference type="GO" id="GO:0016477">
    <property type="term" value="P:cell migration"/>
    <property type="evidence" value="ECO:0007669"/>
    <property type="project" value="TreeGrafter"/>
</dbReference>
<evidence type="ECO:0000256" key="8">
    <source>
        <dbReference type="SAM" id="SignalP"/>
    </source>
</evidence>
<organism evidence="11 14">
    <name type="scientific">Didymodactylos carnosus</name>
    <dbReference type="NCBI Taxonomy" id="1234261"/>
    <lineage>
        <taxon>Eukaryota</taxon>
        <taxon>Metazoa</taxon>
        <taxon>Spiralia</taxon>
        <taxon>Gnathifera</taxon>
        <taxon>Rotifera</taxon>
        <taxon>Eurotatoria</taxon>
        <taxon>Bdelloidea</taxon>
        <taxon>Philodinida</taxon>
        <taxon>Philodinidae</taxon>
        <taxon>Didymodactylos</taxon>
    </lineage>
</organism>
<feature type="compositionally biased region" description="Polar residues" evidence="6">
    <location>
        <begin position="417"/>
        <end position="426"/>
    </location>
</feature>
<evidence type="ECO:0000313" key="10">
    <source>
        <dbReference type="EMBL" id="CAF0778758.1"/>
    </source>
</evidence>
<dbReference type="PROSITE" id="PS00232">
    <property type="entry name" value="CADHERIN_1"/>
    <property type="match status" value="1"/>
</dbReference>
<feature type="domain" description="Cadherin" evidence="9">
    <location>
        <begin position="33"/>
        <end position="140"/>
    </location>
</feature>
<dbReference type="PROSITE" id="PS50268">
    <property type="entry name" value="CADHERIN_2"/>
    <property type="match status" value="2"/>
</dbReference>
<keyword evidence="7" id="KW-1133">Transmembrane helix</keyword>
<keyword evidence="14" id="KW-1185">Reference proteome</keyword>
<accession>A0A813S043</accession>
<feature type="compositionally biased region" description="Low complexity" evidence="6">
    <location>
        <begin position="300"/>
        <end position="312"/>
    </location>
</feature>
<sequence>MYNNNVVILLFLIIFHYCYSIPTLDIRYPQFFHIVNNTVEILEGKTPGSFIAFINLLNDTTTNNNNDWTLTVSNNDFTVQPSAALAGRSWTLITTNTLDRERTSFYQFQIEAKHLVKPFHTLYQKVNIKILDVNDNLPIFNHSLYLSNIKPTIEYDELIIQVSAYDLDEGKNGEIIYSLINYNDLFRINSKDGRIFYIGKNKLKSDTRYDVIIQAQDMGEPPLSSTTLLKVNITSSSSPSSSSTSLSNSWLILTGNGNGEQNPKSILIIAGLLALVFVFCSIIICSVCRYRLKRRKKLLNNNNGNINNTNDSSGRRLKSTSSSASSSSSSGSITDNDLQQRINVANGEYCHTDDDHFERAVLYDPIASYPNSYILLKQNDSQTPSSSLTWYGYENNNTNNNNNNNSNILNDHHDKVQYTNSPNNQLHCDDNRIKLQTLSTDNNTNRQGSSSTSSPVRSDDGCYCSSDMSSEQSNHSAFALQLDSSQGFLLNPSSLSSTDPQQSQTVSIIHNENCRLKTSKHVRFKADNTVMMINTSVLSGTTSVDSTTAMKRFENIYGGNNTTNTTSHTIEPHASYV</sequence>
<gene>
    <name evidence="11" type="ORF">GPM918_LOCUS2823</name>
    <name evidence="10" type="ORF">OVA965_LOCUS3488</name>
    <name evidence="13" type="ORF">SRO942_LOCUS2823</name>
    <name evidence="12" type="ORF">TMI583_LOCUS3491</name>
</gene>
<feature type="compositionally biased region" description="Polar residues" evidence="6">
    <location>
        <begin position="434"/>
        <end position="448"/>
    </location>
</feature>
<keyword evidence="7" id="KW-0812">Transmembrane</keyword>
<evidence type="ECO:0000256" key="3">
    <source>
        <dbReference type="ARBA" id="ARBA00022837"/>
    </source>
</evidence>
<dbReference type="EMBL" id="CAJOBC010000324">
    <property type="protein sequence ID" value="CAF3571620.1"/>
    <property type="molecule type" value="Genomic_DNA"/>
</dbReference>
<feature type="domain" description="Cadherin" evidence="9">
    <location>
        <begin position="141"/>
        <end position="241"/>
    </location>
</feature>
<evidence type="ECO:0000313" key="11">
    <source>
        <dbReference type="EMBL" id="CAF0787596.1"/>
    </source>
</evidence>
<keyword evidence="3 5" id="KW-0106">Calcium</keyword>
<dbReference type="EMBL" id="CAJNOQ010000324">
    <property type="protein sequence ID" value="CAF0787596.1"/>
    <property type="molecule type" value="Genomic_DNA"/>
</dbReference>
<dbReference type="PANTHER" id="PTHR24027">
    <property type="entry name" value="CADHERIN-23"/>
    <property type="match status" value="1"/>
</dbReference>
<dbReference type="PANTHER" id="PTHR24027:SF438">
    <property type="entry name" value="CADHERIN 23"/>
    <property type="match status" value="1"/>
</dbReference>
<dbReference type="InterPro" id="IPR020894">
    <property type="entry name" value="Cadherin_CS"/>
</dbReference>
<evidence type="ECO:0000256" key="2">
    <source>
        <dbReference type="ARBA" id="ARBA00022737"/>
    </source>
</evidence>